<keyword evidence="4" id="KW-1185">Reference proteome</keyword>
<reference evidence="3" key="1">
    <citation type="submission" date="2023-08" db="EMBL/GenBank/DDBJ databases">
        <authorList>
            <person name="Alioto T."/>
            <person name="Alioto T."/>
            <person name="Gomez Garrido J."/>
        </authorList>
    </citation>
    <scope>NUCLEOTIDE SEQUENCE</scope>
</reference>
<dbReference type="GO" id="GO:0070129">
    <property type="term" value="P:regulation of mitochondrial translation"/>
    <property type="evidence" value="ECO:0007669"/>
    <property type="project" value="TreeGrafter"/>
</dbReference>
<evidence type="ECO:0000313" key="4">
    <source>
        <dbReference type="Proteomes" id="UP001178508"/>
    </source>
</evidence>
<feature type="repeat" description="PPR" evidence="1">
    <location>
        <begin position="252"/>
        <end position="286"/>
    </location>
</feature>
<dbReference type="EMBL" id="OY660874">
    <property type="protein sequence ID" value="CAJ1067090.1"/>
    <property type="molecule type" value="Genomic_DNA"/>
</dbReference>
<protein>
    <submittedName>
        <fullName evidence="3">Leucine-rich PPR motif-containing protein, mitochondrial</fullName>
    </submittedName>
</protein>
<dbReference type="PANTHER" id="PTHR46669:SF1">
    <property type="entry name" value="LEUCINE-RICH PPR MOTIF-CONTAINING PROTEIN, MITOCHONDRIAL"/>
    <property type="match status" value="1"/>
</dbReference>
<feature type="compositionally biased region" description="Acidic residues" evidence="2">
    <location>
        <begin position="1049"/>
        <end position="1061"/>
    </location>
</feature>
<dbReference type="PROSITE" id="PS51375">
    <property type="entry name" value="PPR"/>
    <property type="match status" value="3"/>
</dbReference>
<proteinExistence type="predicted"/>
<evidence type="ECO:0000256" key="2">
    <source>
        <dbReference type="SAM" id="MobiDB-lite"/>
    </source>
</evidence>
<feature type="repeat" description="PPR" evidence="1">
    <location>
        <begin position="217"/>
        <end position="251"/>
    </location>
</feature>
<dbReference type="Pfam" id="PF13812">
    <property type="entry name" value="PPR_3"/>
    <property type="match status" value="2"/>
</dbReference>
<dbReference type="NCBIfam" id="TIGR00756">
    <property type="entry name" value="PPR"/>
    <property type="match status" value="1"/>
</dbReference>
<dbReference type="InterPro" id="IPR033490">
    <property type="entry name" value="LRP130"/>
</dbReference>
<dbReference type="GO" id="GO:0003730">
    <property type="term" value="F:mRNA 3'-UTR binding"/>
    <property type="evidence" value="ECO:0007669"/>
    <property type="project" value="TreeGrafter"/>
</dbReference>
<organism evidence="3 4">
    <name type="scientific">Xyrichtys novacula</name>
    <name type="common">Pearly razorfish</name>
    <name type="synonym">Hemipteronotus novacula</name>
    <dbReference type="NCBI Taxonomy" id="13765"/>
    <lineage>
        <taxon>Eukaryota</taxon>
        <taxon>Metazoa</taxon>
        <taxon>Chordata</taxon>
        <taxon>Craniata</taxon>
        <taxon>Vertebrata</taxon>
        <taxon>Euteleostomi</taxon>
        <taxon>Actinopterygii</taxon>
        <taxon>Neopterygii</taxon>
        <taxon>Teleostei</taxon>
        <taxon>Neoteleostei</taxon>
        <taxon>Acanthomorphata</taxon>
        <taxon>Eupercaria</taxon>
        <taxon>Labriformes</taxon>
        <taxon>Labridae</taxon>
        <taxon>Xyrichtys</taxon>
    </lineage>
</organism>
<dbReference type="Pfam" id="PF01535">
    <property type="entry name" value="PPR"/>
    <property type="match status" value="2"/>
</dbReference>
<dbReference type="InterPro" id="IPR011990">
    <property type="entry name" value="TPR-like_helical_dom_sf"/>
</dbReference>
<accession>A0AAV1G1H0</accession>
<evidence type="ECO:0000256" key="1">
    <source>
        <dbReference type="PROSITE-ProRule" id="PRU00708"/>
    </source>
</evidence>
<dbReference type="Gene3D" id="1.25.40.10">
    <property type="entry name" value="Tetratricopeptide repeat domain"/>
    <property type="match status" value="4"/>
</dbReference>
<dbReference type="Proteomes" id="UP001178508">
    <property type="component" value="Chromosome 11"/>
</dbReference>
<evidence type="ECO:0000313" key="3">
    <source>
        <dbReference type="EMBL" id="CAJ1067090.1"/>
    </source>
</evidence>
<dbReference type="GO" id="GO:0005739">
    <property type="term" value="C:mitochondrion"/>
    <property type="evidence" value="ECO:0007669"/>
    <property type="project" value="TreeGrafter"/>
</dbReference>
<dbReference type="GO" id="GO:0005634">
    <property type="term" value="C:nucleus"/>
    <property type="evidence" value="ECO:0007669"/>
    <property type="project" value="TreeGrafter"/>
</dbReference>
<dbReference type="InterPro" id="IPR002885">
    <property type="entry name" value="PPR_rpt"/>
</dbReference>
<name>A0AAV1G1H0_XYRNO</name>
<feature type="repeat" description="PPR" evidence="1">
    <location>
        <begin position="768"/>
        <end position="802"/>
    </location>
</feature>
<dbReference type="SUPFAM" id="SSF48452">
    <property type="entry name" value="TPR-like"/>
    <property type="match status" value="2"/>
</dbReference>
<gene>
    <name evidence="3" type="ORF">XNOV1_A020388</name>
</gene>
<dbReference type="PANTHER" id="PTHR46669">
    <property type="entry name" value="LEUCINE-RICH PPR MOTIF-CONTAINING PROTEIN, MITOCHONDRIAL"/>
    <property type="match status" value="1"/>
</dbReference>
<sequence>MPFHSATVNMAALLRSARLLKFSPSGLLHITGLKRTGPSVGRLYSGVVGGNKSGVCSRQISRASENASSRQWPYTVGFVRNYATAEEQKNDVGLVIRTKQMQKFDWALTKLDSSVRRTGRITKTLLNRIFHDICRTGYPSGNHALLLLRSCGSLLPEIPLQERNDFAHRIWEKLQEMGAQYDVSHYNALLKVYLQNDFKFSPTDFLAKMEEAHIQPNRVTYQRLIAAYCQDGNIEGASTILGFMKSKDLPITDAVFNSLVTGHARAGDIESAKNILPVMKGAGIEPGPDTYIALMNAYAEKGDMESLKLTMKEAETAECSLMDRDIMQVIFTLAKAGQEQHIQEMTEHLRHERGYVPDAMNLCLSLITQGLEDTAFQMLKTFPSLQSESANMGNFFLRHCVSMDTSLEKLSQFCKELQELQLHSSPLSFTLSCALEANKPEMSFELMKEMKEQDFPIRPHYFWPLLTWHLKNNDQDGVIEVLKNMQKLGVPPDVESLTTYILPVFPDMEAAEQALKESGVSTDSAGYLSSQVRFMTGNLEELYTKLSDPSFPPLDLNNFRSKLSVSFRKFDDFETMMKITKLLYTDKRFSLGNPPAENVGYFLYNLIDSMSEKEVQAQEGNLRMFFNELRAQNMLIPSRICRGIKNLLDPNDSPQLIKDVMACADKAARESNGLSQGLPGKLQILEKKIAELQAENKPLGSVFKQVIQALCVTENLQRALELKQQYESEMTVPMYVNLINMCCRLGNLEEAVNLRTELYRMDSSVVMDVPKYISLVKILSEHGRVEEAIGILKEMKEKDVAIGDTYSNMFFHVLNSLAVKGDVSTLHQLTGAVFTLGLAKPSNNLCSPLVSTHLERDDLTKALEAAIDCGKTYKVVPRIHEIIVGLVQRGDTEQLQKAMDFLSEERGEMTMLYNLCFAFLESGRYREARKIIETPGMRSRPGRLYWFAKRCVQLNQMETLEQMVDITAKLFECDRDEMYSHALLLCKERNDWKRAEAFWTKMQEESFIPRERTLLLLAEILRNNGKEVPFEVPEIWYQQDEITQADTTEQVEEQATETETETETKPPKPPKPTLHESQLIGQCKRGRAKEAFQKLKDAEDKSPAGPVFYDQLIRALLSEGSLEEAMEAKDIAQTHLPNFYLGDMANTLLIVTLSKKGRLEEALKQLRTMLQFDQVPRQLAITRLVQAMGDEGDVAGIQEVESLMQKLGTSLNMSKMVFTNNKALAYIRNGDVDLALEELEGVLTNPEFKNTRISFVYKKVMEENNDKAMDKLAAMAERLANHFALYQPATDLFLQLVDFGKIEDAKFMLARCNAIAEQKDAFFGYLIRTTEVPGQLEKLKNLLSLVPDCLEKERVNTFLMKCHSMDKDFPAAKALYEQMLEEGVTVNELSLKRLAMLYRSAGEPVPFTEPPESFRFYANKLKEEGTKGQETPEE</sequence>
<feature type="region of interest" description="Disordered" evidence="2">
    <location>
        <begin position="1042"/>
        <end position="1076"/>
    </location>
</feature>